<accession>A0A9P9DHG9</accession>
<evidence type="ECO:0000256" key="2">
    <source>
        <dbReference type="SAM" id="Phobius"/>
    </source>
</evidence>
<dbReference type="AlphaFoldDB" id="A0A9P9DHG9"/>
<evidence type="ECO:0000313" key="4">
    <source>
        <dbReference type="Proteomes" id="UP000700596"/>
    </source>
</evidence>
<feature type="compositionally biased region" description="Low complexity" evidence="1">
    <location>
        <begin position="169"/>
        <end position="196"/>
    </location>
</feature>
<feature type="region of interest" description="Disordered" evidence="1">
    <location>
        <begin position="1"/>
        <end position="274"/>
    </location>
</feature>
<name>A0A9P9DHG9_9PLEO</name>
<reference evidence="3" key="1">
    <citation type="journal article" date="2021" name="Nat. Commun.">
        <title>Genetic determinants of endophytism in the Arabidopsis root mycobiome.</title>
        <authorList>
            <person name="Mesny F."/>
            <person name="Miyauchi S."/>
            <person name="Thiergart T."/>
            <person name="Pickel B."/>
            <person name="Atanasova L."/>
            <person name="Karlsson M."/>
            <person name="Huettel B."/>
            <person name="Barry K.W."/>
            <person name="Haridas S."/>
            <person name="Chen C."/>
            <person name="Bauer D."/>
            <person name="Andreopoulos W."/>
            <person name="Pangilinan J."/>
            <person name="LaButti K."/>
            <person name="Riley R."/>
            <person name="Lipzen A."/>
            <person name="Clum A."/>
            <person name="Drula E."/>
            <person name="Henrissat B."/>
            <person name="Kohler A."/>
            <person name="Grigoriev I.V."/>
            <person name="Martin F.M."/>
            <person name="Hacquard S."/>
        </authorList>
    </citation>
    <scope>NUCLEOTIDE SEQUENCE</scope>
    <source>
        <strain evidence="3">MPI-CAGE-CH-0243</strain>
    </source>
</reference>
<keyword evidence="4" id="KW-1185">Reference proteome</keyword>
<feature type="compositionally biased region" description="Polar residues" evidence="1">
    <location>
        <begin position="1"/>
        <end position="11"/>
    </location>
</feature>
<keyword evidence="2" id="KW-1133">Transmembrane helix</keyword>
<feature type="compositionally biased region" description="Polar residues" evidence="1">
    <location>
        <begin position="528"/>
        <end position="551"/>
    </location>
</feature>
<dbReference type="OrthoDB" id="3936275at2759"/>
<feature type="compositionally biased region" description="Pro residues" evidence="1">
    <location>
        <begin position="36"/>
        <end position="47"/>
    </location>
</feature>
<proteinExistence type="predicted"/>
<gene>
    <name evidence="3" type="ORF">B0J11DRAFT_82547</name>
</gene>
<dbReference type="Proteomes" id="UP000700596">
    <property type="component" value="Unassembled WGS sequence"/>
</dbReference>
<feature type="compositionally biased region" description="Low complexity" evidence="1">
    <location>
        <begin position="72"/>
        <end position="84"/>
    </location>
</feature>
<keyword evidence="2" id="KW-0812">Transmembrane</keyword>
<dbReference type="EMBL" id="JAGMWT010000012">
    <property type="protein sequence ID" value="KAH7119009.1"/>
    <property type="molecule type" value="Genomic_DNA"/>
</dbReference>
<organism evidence="3 4">
    <name type="scientific">Dendryphion nanum</name>
    <dbReference type="NCBI Taxonomy" id="256645"/>
    <lineage>
        <taxon>Eukaryota</taxon>
        <taxon>Fungi</taxon>
        <taxon>Dikarya</taxon>
        <taxon>Ascomycota</taxon>
        <taxon>Pezizomycotina</taxon>
        <taxon>Dothideomycetes</taxon>
        <taxon>Pleosporomycetidae</taxon>
        <taxon>Pleosporales</taxon>
        <taxon>Torulaceae</taxon>
        <taxon>Dendryphion</taxon>
    </lineage>
</organism>
<feature type="region of interest" description="Disordered" evidence="1">
    <location>
        <begin position="445"/>
        <end position="685"/>
    </location>
</feature>
<feature type="compositionally biased region" description="Low complexity" evidence="1">
    <location>
        <begin position="129"/>
        <end position="140"/>
    </location>
</feature>
<feature type="transmembrane region" description="Helical" evidence="2">
    <location>
        <begin position="283"/>
        <end position="308"/>
    </location>
</feature>
<feature type="compositionally biased region" description="Low complexity" evidence="1">
    <location>
        <begin position="374"/>
        <end position="391"/>
    </location>
</feature>
<feature type="compositionally biased region" description="Polar residues" evidence="1">
    <location>
        <begin position="219"/>
        <end position="242"/>
    </location>
</feature>
<feature type="compositionally biased region" description="Pro residues" evidence="1">
    <location>
        <begin position="141"/>
        <end position="157"/>
    </location>
</feature>
<feature type="compositionally biased region" description="Polar residues" evidence="1">
    <location>
        <begin position="591"/>
        <end position="601"/>
    </location>
</feature>
<sequence>MATPQDLTTTVGGRRCTRSRARTAATSVFTTQQQPAPTPIAQQPPPVISSAPEQIQQTSAAPPPPPPPPPASSQEQQAAAPSAPGTAIPAVSSSAPLPQIVAAPPPSAIQNLNPSGPVAIAPNPGVVITEDATPVAAAPETPAPAPAPISTAPPPAPTSAAPANPEPTEPTSSDPIVPAATSSALLPSSSAPRVPATSAAVVPTPISRESSIEVIPGQPEQSSDPAAPSSSNEPSDSDQPSNDPFPVPTSSGAPTGGSAGVISPETGSDDSGGLTLGNGPVNVGAVVGGVVGGVAAICLISALLFLCLRKRKSSDSAGRWQRRFNEKNAASDTPGFMSKLKAIPAGAGMWIEKLKGKKSGPAQHPYRRHSARTSVSSVYSVGSNGRSRSVSEPQFGFRDQLRGFGDRMPSLKRSRTLLQKKPDSLVVGDRSPFPAIVEDPVIRDNQVDNPFADPLPQGNLQLRNPDGPRQSVADGLRDQQRGPISPKPVLSTRGSRDPFVSIMDELEERNGSGTPEWLRDTSHRRTHSATTALRSHPPSSFYSPSALSTADNPFLDSSAIPPMPTQPLPPNPPRQPPNTYNRLPTFDALSTGASRDSNSSFILGEPGPSRPTTNMYSNPPVVPRAGRQSDPFDLDRPEVLGFGSVRRDVRGSVTRQNSRSRRTSSVPNWVNFDGTGPLRNPSVKR</sequence>
<feature type="compositionally biased region" description="Low complexity" evidence="1">
    <location>
        <begin position="22"/>
        <end position="35"/>
    </location>
</feature>
<evidence type="ECO:0000313" key="3">
    <source>
        <dbReference type="EMBL" id="KAH7119009.1"/>
    </source>
</evidence>
<feature type="compositionally biased region" description="Pro residues" evidence="1">
    <location>
        <begin position="561"/>
        <end position="576"/>
    </location>
</feature>
<comment type="caution">
    <text evidence="3">The sequence shown here is derived from an EMBL/GenBank/DDBJ whole genome shotgun (WGS) entry which is preliminary data.</text>
</comment>
<feature type="region of interest" description="Disordered" evidence="1">
    <location>
        <begin position="358"/>
        <end position="391"/>
    </location>
</feature>
<feature type="compositionally biased region" description="Pro residues" evidence="1">
    <location>
        <begin position="61"/>
        <end position="71"/>
    </location>
</feature>
<protein>
    <submittedName>
        <fullName evidence="3">Uncharacterized protein</fullName>
    </submittedName>
</protein>
<evidence type="ECO:0000256" key="1">
    <source>
        <dbReference type="SAM" id="MobiDB-lite"/>
    </source>
</evidence>
<keyword evidence="2" id="KW-0472">Membrane</keyword>